<dbReference type="KEGG" id="npv:OHM77_10975"/>
<evidence type="ECO:0000313" key="1">
    <source>
        <dbReference type="EMBL" id="WIM05211.1"/>
    </source>
</evidence>
<accession>A0AA49FK18</accession>
<reference evidence="1" key="1">
    <citation type="journal article" date="2023" name="Nat. Microbiol.">
        <title>Enrichment and characterization of a nitric oxide-reducing microbial community in a continuous bioreactor.</title>
        <authorList>
            <person name="Garrido-Amador P."/>
            <person name="Stortenbeker N."/>
            <person name="Wessels H.J.C.T."/>
            <person name="Speth D.R."/>
            <person name="Garcia-Heredia I."/>
            <person name="Kartal B."/>
        </authorList>
    </citation>
    <scope>NUCLEOTIDE SEQUENCE</scope>
    <source>
        <strain evidence="1">MAG1</strain>
    </source>
</reference>
<dbReference type="AlphaFoldDB" id="A0AA49FK18"/>
<evidence type="ECO:0008006" key="2">
    <source>
        <dbReference type="Google" id="ProtNLM"/>
    </source>
</evidence>
<proteinExistence type="predicted"/>
<sequence>MKPTPHGFAIVSAIFLLVILAALGAFMVTMSSTQHLTSAQDLQGSRAYRAARAGIEWAAAKLSADSSACPAASTTLDDGDGSPPVDLEDFTVVVTCAMNSHSEGSASPNIFWITSTASSGGAVGGIGYTERQLSAFIEF</sequence>
<organism evidence="1">
    <name type="scientific">Candidatus Nitricoxidivorans perseverans</name>
    <dbReference type="NCBI Taxonomy" id="2975601"/>
    <lineage>
        <taxon>Bacteria</taxon>
        <taxon>Pseudomonadati</taxon>
        <taxon>Pseudomonadota</taxon>
        <taxon>Betaproteobacteria</taxon>
        <taxon>Nitrosomonadales</taxon>
        <taxon>Sterolibacteriaceae</taxon>
        <taxon>Candidatus Nitricoxidivorans</taxon>
    </lineage>
</organism>
<dbReference type="EMBL" id="CP107246">
    <property type="protein sequence ID" value="WIM05211.1"/>
    <property type="molecule type" value="Genomic_DNA"/>
</dbReference>
<name>A0AA49FK18_9PROT</name>
<dbReference type="Proteomes" id="UP001234916">
    <property type="component" value="Chromosome"/>
</dbReference>
<protein>
    <recommendedName>
        <fullName evidence="2">Type 4 fimbrial biogenesis protein PilX N-terminal domain-containing protein</fullName>
    </recommendedName>
</protein>
<gene>
    <name evidence="1" type="ORF">OHM77_10975</name>
</gene>